<name>A0ABS1DW05_RUBGE</name>
<dbReference type="SUPFAM" id="SSF52821">
    <property type="entry name" value="Rhodanese/Cell cycle control phosphatase"/>
    <property type="match status" value="2"/>
</dbReference>
<dbReference type="PANTHER" id="PTHR11364">
    <property type="entry name" value="THIOSULFATE SULFERTANSFERASE"/>
    <property type="match status" value="1"/>
</dbReference>
<proteinExistence type="predicted"/>
<dbReference type="RefSeq" id="WP_200379207.1">
    <property type="nucleotide sequence ID" value="NZ_NRRU01000059.1"/>
</dbReference>
<keyword evidence="5" id="KW-1185">Reference proteome</keyword>
<reference evidence="4" key="1">
    <citation type="submission" date="2017-08" db="EMBL/GenBank/DDBJ databases">
        <authorList>
            <person name="Imhoff J.F."/>
            <person name="Rahn T."/>
            <person name="Kuenzel S."/>
            <person name="Neulinger S.C."/>
        </authorList>
    </citation>
    <scope>NUCLEOTIDE SEQUENCE</scope>
    <source>
        <strain evidence="4">IM 151</strain>
    </source>
</reference>
<dbReference type="CDD" id="cd01448">
    <property type="entry name" value="TST_Repeat_1"/>
    <property type="match status" value="1"/>
</dbReference>
<dbReference type="Proteomes" id="UP001041814">
    <property type="component" value="Unassembled WGS sequence"/>
</dbReference>
<accession>A0ABS1DW05</accession>
<dbReference type="CDD" id="cd01449">
    <property type="entry name" value="TST_Repeat_2"/>
    <property type="match status" value="1"/>
</dbReference>
<dbReference type="Gene3D" id="3.40.250.10">
    <property type="entry name" value="Rhodanese-like domain"/>
    <property type="match status" value="2"/>
</dbReference>
<dbReference type="SMART" id="SM00450">
    <property type="entry name" value="RHOD"/>
    <property type="match status" value="2"/>
</dbReference>
<keyword evidence="2" id="KW-0677">Repeat</keyword>
<feature type="domain" description="Rhodanese" evidence="3">
    <location>
        <begin position="14"/>
        <end position="134"/>
    </location>
</feature>
<organism evidence="4 5">
    <name type="scientific">Rubrivivax gelatinosus</name>
    <name type="common">Rhodocyclus gelatinosus</name>
    <name type="synonym">Rhodopseudomonas gelatinosa</name>
    <dbReference type="NCBI Taxonomy" id="28068"/>
    <lineage>
        <taxon>Bacteria</taxon>
        <taxon>Pseudomonadati</taxon>
        <taxon>Pseudomonadota</taxon>
        <taxon>Betaproteobacteria</taxon>
        <taxon>Burkholderiales</taxon>
        <taxon>Sphaerotilaceae</taxon>
        <taxon>Rubrivivax</taxon>
    </lineage>
</organism>
<evidence type="ECO:0000256" key="1">
    <source>
        <dbReference type="ARBA" id="ARBA00022679"/>
    </source>
</evidence>
<dbReference type="EMBL" id="NRRU01000059">
    <property type="protein sequence ID" value="MBK1714216.1"/>
    <property type="molecule type" value="Genomic_DNA"/>
</dbReference>
<dbReference type="PANTHER" id="PTHR11364:SF27">
    <property type="entry name" value="SULFURTRANSFERASE"/>
    <property type="match status" value="1"/>
</dbReference>
<dbReference type="PROSITE" id="PS50206">
    <property type="entry name" value="RHODANESE_3"/>
    <property type="match status" value="2"/>
</dbReference>
<dbReference type="InterPro" id="IPR001763">
    <property type="entry name" value="Rhodanese-like_dom"/>
</dbReference>
<sequence>MVFTTLISAEELRATPDAVVLDCGFDLADPGAGERAYAAGHLPGARYAHLERELSAAKGDGRRGRHPLPDRAAFAATVGGWGIGPETQVVVYDAQGGPYAARAWWLLKWLGHGKVAVLDGGPAAWLAAGGELATASAPAETLPPYPASAEPAMATIAAESLLAAIGHLRIVDARGGERFRGEVEPIDPVGGHIPGATNRFFKDNLQADGRFKPAPALRAEFERWATPADHIVLQCGSGVTACHNLLAMAHAGFDGMRLYPGSWSEWCQDASRPVARG</sequence>
<evidence type="ECO:0000256" key="2">
    <source>
        <dbReference type="ARBA" id="ARBA00022737"/>
    </source>
</evidence>
<evidence type="ECO:0000259" key="3">
    <source>
        <dbReference type="PROSITE" id="PS50206"/>
    </source>
</evidence>
<protein>
    <submittedName>
        <fullName evidence="4">Sulfurtransferase</fullName>
    </submittedName>
</protein>
<evidence type="ECO:0000313" key="5">
    <source>
        <dbReference type="Proteomes" id="UP001041814"/>
    </source>
</evidence>
<dbReference type="InterPro" id="IPR036873">
    <property type="entry name" value="Rhodanese-like_dom_sf"/>
</dbReference>
<comment type="caution">
    <text evidence="4">The sequence shown here is derived from an EMBL/GenBank/DDBJ whole genome shotgun (WGS) entry which is preliminary data.</text>
</comment>
<gene>
    <name evidence="4" type="ORF">CKO43_15690</name>
</gene>
<dbReference type="InterPro" id="IPR045078">
    <property type="entry name" value="TST/MPST-like"/>
</dbReference>
<reference evidence="4" key="2">
    <citation type="journal article" date="2020" name="Microorganisms">
        <title>Osmotic Adaptation and Compatible Solute Biosynthesis of Phototrophic Bacteria as Revealed from Genome Analyses.</title>
        <authorList>
            <person name="Imhoff J.F."/>
            <person name="Rahn T."/>
            <person name="Kunzel S."/>
            <person name="Keller A."/>
            <person name="Neulinger S.C."/>
        </authorList>
    </citation>
    <scope>NUCLEOTIDE SEQUENCE</scope>
    <source>
        <strain evidence="4">IM 151</strain>
    </source>
</reference>
<evidence type="ECO:0000313" key="4">
    <source>
        <dbReference type="EMBL" id="MBK1714216.1"/>
    </source>
</evidence>
<dbReference type="Pfam" id="PF00581">
    <property type="entry name" value="Rhodanese"/>
    <property type="match status" value="2"/>
</dbReference>
<keyword evidence="1" id="KW-0808">Transferase</keyword>
<feature type="domain" description="Rhodanese" evidence="3">
    <location>
        <begin position="164"/>
        <end position="275"/>
    </location>
</feature>